<evidence type="ECO:0000313" key="2">
    <source>
        <dbReference type="EMBL" id="CAG8766544.1"/>
    </source>
</evidence>
<dbReference type="Gene3D" id="1.20.5.170">
    <property type="match status" value="1"/>
</dbReference>
<dbReference type="Proteomes" id="UP000789901">
    <property type="component" value="Unassembled WGS sequence"/>
</dbReference>
<evidence type="ECO:0000256" key="1">
    <source>
        <dbReference type="SAM" id="Coils"/>
    </source>
</evidence>
<evidence type="ECO:0000313" key="3">
    <source>
        <dbReference type="Proteomes" id="UP000789901"/>
    </source>
</evidence>
<organism evidence="2 3">
    <name type="scientific">Gigaspora margarita</name>
    <dbReference type="NCBI Taxonomy" id="4874"/>
    <lineage>
        <taxon>Eukaryota</taxon>
        <taxon>Fungi</taxon>
        <taxon>Fungi incertae sedis</taxon>
        <taxon>Mucoromycota</taxon>
        <taxon>Glomeromycotina</taxon>
        <taxon>Glomeromycetes</taxon>
        <taxon>Diversisporales</taxon>
        <taxon>Gigasporaceae</taxon>
        <taxon>Gigaspora</taxon>
    </lineage>
</organism>
<gene>
    <name evidence="2" type="ORF">GMARGA_LOCUS18069</name>
</gene>
<keyword evidence="1" id="KW-0175">Coiled coil</keyword>
<name>A0ABN7VFB8_GIGMA</name>
<accession>A0ABN7VFB8</accession>
<reference evidence="2 3" key="1">
    <citation type="submission" date="2021-06" db="EMBL/GenBank/DDBJ databases">
        <authorList>
            <person name="Kallberg Y."/>
            <person name="Tangrot J."/>
            <person name="Rosling A."/>
        </authorList>
    </citation>
    <scope>NUCLEOTIDE SEQUENCE [LARGE SCALE GENOMIC DNA]</scope>
    <source>
        <strain evidence="2 3">120-4 pot B 10/14</strain>
    </source>
</reference>
<protein>
    <submittedName>
        <fullName evidence="2">12458_t:CDS:1</fullName>
    </submittedName>
</protein>
<dbReference type="SUPFAM" id="SSF57997">
    <property type="entry name" value="Tropomyosin"/>
    <property type="match status" value="1"/>
</dbReference>
<feature type="coiled-coil region" evidence="1">
    <location>
        <begin position="25"/>
        <end position="66"/>
    </location>
</feature>
<keyword evidence="3" id="KW-1185">Reference proteome</keyword>
<proteinExistence type="predicted"/>
<dbReference type="EMBL" id="CAJVQB010014125">
    <property type="protein sequence ID" value="CAG8766544.1"/>
    <property type="molecule type" value="Genomic_DNA"/>
</dbReference>
<comment type="caution">
    <text evidence="2">The sequence shown here is derived from an EMBL/GenBank/DDBJ whole genome shotgun (WGS) entry which is preliminary data.</text>
</comment>
<sequence length="99" mass="11966">MSFENVTEVQEVHQEDGIEFLCQTLVDYETKLTNYQQSVNNYENRINSLENINQTLIKNIKDFKETIIEVEIRKDLFNNHLELIQKQFFEFIESIKYKN</sequence>